<organism evidence="1">
    <name type="scientific">uncultured Caudovirales phage</name>
    <dbReference type="NCBI Taxonomy" id="2100421"/>
    <lineage>
        <taxon>Viruses</taxon>
        <taxon>Duplodnaviria</taxon>
        <taxon>Heunggongvirae</taxon>
        <taxon>Uroviricota</taxon>
        <taxon>Caudoviricetes</taxon>
        <taxon>Peduoviridae</taxon>
        <taxon>Maltschvirus</taxon>
        <taxon>Maltschvirus maltsch</taxon>
    </lineage>
</organism>
<gene>
    <name evidence="1" type="ORF">UFOVP587_40</name>
</gene>
<accession>A0A6J5N0R0</accession>
<reference evidence="1" key="1">
    <citation type="submission" date="2020-04" db="EMBL/GenBank/DDBJ databases">
        <authorList>
            <person name="Chiriac C."/>
            <person name="Salcher M."/>
            <person name="Ghai R."/>
            <person name="Kavagutti S V."/>
        </authorList>
    </citation>
    <scope>NUCLEOTIDE SEQUENCE</scope>
</reference>
<dbReference type="EMBL" id="LR796566">
    <property type="protein sequence ID" value="CAB4151897.1"/>
    <property type="molecule type" value="Genomic_DNA"/>
</dbReference>
<name>A0A6J5N0R0_9CAUD</name>
<proteinExistence type="predicted"/>
<sequence>MVTKDQSIIMQVAAKIASELTPKTNDVNANIVSFTEAYEMVCDIILTSQGFSAQFTDIPTHNEEQLFNQAFPTAQPTPMNTPASPPANTGGFQVRIKGKQHGPIPAWLHDACAVKGVTEVWDNRDGLTANAKRPWFKSTSGNDAFWEPRGK</sequence>
<evidence type="ECO:0000313" key="1">
    <source>
        <dbReference type="EMBL" id="CAB4151897.1"/>
    </source>
</evidence>
<protein>
    <submittedName>
        <fullName evidence="1">Uncharacterized protein</fullName>
    </submittedName>
</protein>